<organism evidence="2 3">
    <name type="scientific">Zhouia amylolytica AD3</name>
    <dbReference type="NCBI Taxonomy" id="1286632"/>
    <lineage>
        <taxon>Bacteria</taxon>
        <taxon>Pseudomonadati</taxon>
        <taxon>Bacteroidota</taxon>
        <taxon>Flavobacteriia</taxon>
        <taxon>Flavobacteriales</taxon>
        <taxon>Flavobacteriaceae</taxon>
        <taxon>Zhouia</taxon>
    </lineage>
</organism>
<reference evidence="3" key="1">
    <citation type="submission" date="2013-11" db="EMBL/GenBank/DDBJ databases">
        <title>Draft genome sequence from a member of Zhouia, isolated tidal flat.</title>
        <authorList>
            <person name="Jin H."/>
            <person name="Jeon C.O."/>
        </authorList>
    </citation>
    <scope>NUCLEOTIDE SEQUENCE [LARGE SCALE GENOMIC DNA]</scope>
    <source>
        <strain evidence="3">AD3</strain>
    </source>
</reference>
<evidence type="ECO:0000256" key="1">
    <source>
        <dbReference type="SAM" id="Phobius"/>
    </source>
</evidence>
<feature type="transmembrane region" description="Helical" evidence="1">
    <location>
        <begin position="6"/>
        <end position="24"/>
    </location>
</feature>
<accession>W2UM22</accession>
<comment type="caution">
    <text evidence="2">The sequence shown here is derived from an EMBL/GenBank/DDBJ whole genome shotgun (WGS) entry which is preliminary data.</text>
</comment>
<gene>
    <name evidence="2" type="ORF">P278_21820</name>
</gene>
<keyword evidence="3" id="KW-1185">Reference proteome</keyword>
<evidence type="ECO:0000313" key="3">
    <source>
        <dbReference type="Proteomes" id="UP000018850"/>
    </source>
</evidence>
<sequence length="43" mass="5082">MLYLWLIYAFAPGLEYLTLVFASIKNSPWDGFLQNQLEVYKKP</sequence>
<name>W2UM22_9FLAO</name>
<keyword evidence="1" id="KW-0472">Membrane</keyword>
<reference evidence="2 3" key="2">
    <citation type="journal article" date="2016" name="Genome Announc.">
        <title>Draft Genome Sequence of Zhouia amylolytica AD3, Isolated from Tidal Flat Sediment.</title>
        <authorList>
            <person name="Jia B."/>
            <person name="Jin H.M."/>
            <person name="Lee H.J."/>
            <person name="Jeon C.O."/>
        </authorList>
    </citation>
    <scope>NUCLEOTIDE SEQUENCE [LARGE SCALE GENOMIC DNA]</scope>
    <source>
        <strain evidence="2 3">AD3</strain>
    </source>
</reference>
<protein>
    <submittedName>
        <fullName evidence="2">Uncharacterized protein</fullName>
    </submittedName>
</protein>
<evidence type="ECO:0000313" key="2">
    <source>
        <dbReference type="EMBL" id="ETN95024.1"/>
    </source>
</evidence>
<dbReference type="EMBL" id="AYXY01000022">
    <property type="protein sequence ID" value="ETN95024.1"/>
    <property type="molecule type" value="Genomic_DNA"/>
</dbReference>
<proteinExistence type="predicted"/>
<keyword evidence="1" id="KW-1133">Transmembrane helix</keyword>
<dbReference type="AlphaFoldDB" id="W2UM22"/>
<keyword evidence="1" id="KW-0812">Transmembrane</keyword>
<dbReference type="Proteomes" id="UP000018850">
    <property type="component" value="Unassembled WGS sequence"/>
</dbReference>